<feature type="domain" description="Thioester" evidence="4">
    <location>
        <begin position="70"/>
        <end position="187"/>
    </location>
</feature>
<evidence type="ECO:0000256" key="3">
    <source>
        <dbReference type="SAM" id="SignalP"/>
    </source>
</evidence>
<organism evidence="5 6">
    <name type="scientific">Actinophytocola glycyrrhizae</name>
    <dbReference type="NCBI Taxonomy" id="2044873"/>
    <lineage>
        <taxon>Bacteria</taxon>
        <taxon>Bacillati</taxon>
        <taxon>Actinomycetota</taxon>
        <taxon>Actinomycetes</taxon>
        <taxon>Pseudonocardiales</taxon>
        <taxon>Pseudonocardiaceae</taxon>
    </lineage>
</organism>
<name>A0ABV9S068_9PSEU</name>
<comment type="caution">
    <text evidence="5">The sequence shown here is derived from an EMBL/GenBank/DDBJ whole genome shotgun (WGS) entry which is preliminary data.</text>
</comment>
<feature type="signal peptide" evidence="3">
    <location>
        <begin position="1"/>
        <end position="25"/>
    </location>
</feature>
<keyword evidence="2" id="KW-0472">Membrane</keyword>
<dbReference type="EMBL" id="JBHSIS010000006">
    <property type="protein sequence ID" value="MFC4854238.1"/>
    <property type="molecule type" value="Genomic_DNA"/>
</dbReference>
<evidence type="ECO:0000256" key="2">
    <source>
        <dbReference type="SAM" id="Phobius"/>
    </source>
</evidence>
<keyword evidence="2" id="KW-0812">Transmembrane</keyword>
<evidence type="ECO:0000256" key="1">
    <source>
        <dbReference type="SAM" id="MobiDB-lite"/>
    </source>
</evidence>
<dbReference type="NCBIfam" id="TIGR01167">
    <property type="entry name" value="LPXTG_anchor"/>
    <property type="match status" value="1"/>
</dbReference>
<sequence length="390" mass="40106">MPNRIGAAVVGAAALLLATAAPASAEPVTGKADSAGNVIGYQVNVGDGWLATIPTNLLGFTLSDGTQLGTYCVEIHTDIDEERDMVERPWDAYPDEESPFHVNRAKINWVLHHGYPAKGLDALTAQFPDAHDGIDALEAIAATQAAVWHYSDGTDLDRDDPLSGDGSDAQDAADALALYDYLTGGDNKGIGEQPAPALAVSPEELSGAAGERIGPFTVTTSGSVEELTANLPDGVKLTDAAGTELTAATIADGTELYLDVPADAADGDGSFELTASATVDTGRLFVGQDYDNHPTQSLIVAKAERTTLTAGASAEWAAAPTTPPTSTTSTTTTTTAPPVTTTTEATPVPQPKNEDLAETGASVLAPILIGLVLVGAGIGAMFVVRRRKKA</sequence>
<dbReference type="InterPro" id="IPR013552">
    <property type="entry name" value="Thioester_dom"/>
</dbReference>
<dbReference type="NCBIfam" id="TIGR03934">
    <property type="entry name" value="TQXA_dom"/>
    <property type="match status" value="1"/>
</dbReference>
<dbReference type="RefSeq" id="WP_378056186.1">
    <property type="nucleotide sequence ID" value="NZ_JBHSIS010000006.1"/>
</dbReference>
<evidence type="ECO:0000313" key="5">
    <source>
        <dbReference type="EMBL" id="MFC4854238.1"/>
    </source>
</evidence>
<keyword evidence="3" id="KW-0732">Signal</keyword>
<feature type="region of interest" description="Disordered" evidence="1">
    <location>
        <begin position="311"/>
        <end position="354"/>
    </location>
</feature>
<dbReference type="Pfam" id="PF08341">
    <property type="entry name" value="TED"/>
    <property type="match status" value="1"/>
</dbReference>
<evidence type="ECO:0000313" key="6">
    <source>
        <dbReference type="Proteomes" id="UP001595859"/>
    </source>
</evidence>
<reference evidence="6" key="1">
    <citation type="journal article" date="2019" name="Int. J. Syst. Evol. Microbiol.">
        <title>The Global Catalogue of Microorganisms (GCM) 10K type strain sequencing project: providing services to taxonomists for standard genome sequencing and annotation.</title>
        <authorList>
            <consortium name="The Broad Institute Genomics Platform"/>
            <consortium name="The Broad Institute Genome Sequencing Center for Infectious Disease"/>
            <person name="Wu L."/>
            <person name="Ma J."/>
        </authorList>
    </citation>
    <scope>NUCLEOTIDE SEQUENCE [LARGE SCALE GENOMIC DNA]</scope>
    <source>
        <strain evidence="6">ZS-22-S1</strain>
    </source>
</reference>
<feature type="chain" id="PRO_5045849558" evidence="3">
    <location>
        <begin position="26"/>
        <end position="390"/>
    </location>
</feature>
<dbReference type="Proteomes" id="UP001595859">
    <property type="component" value="Unassembled WGS sequence"/>
</dbReference>
<dbReference type="Gene3D" id="1.10.150.480">
    <property type="match status" value="1"/>
</dbReference>
<proteinExistence type="predicted"/>
<keyword evidence="2" id="KW-1133">Transmembrane helix</keyword>
<accession>A0ABV9S068</accession>
<feature type="transmembrane region" description="Helical" evidence="2">
    <location>
        <begin position="363"/>
        <end position="384"/>
    </location>
</feature>
<keyword evidence="6" id="KW-1185">Reference proteome</keyword>
<feature type="compositionally biased region" description="Low complexity" evidence="1">
    <location>
        <begin position="311"/>
        <end position="347"/>
    </location>
</feature>
<evidence type="ECO:0000259" key="4">
    <source>
        <dbReference type="Pfam" id="PF08341"/>
    </source>
</evidence>
<protein>
    <submittedName>
        <fullName evidence="5">Cys-Gln thioester bond-forming surface protein</fullName>
    </submittedName>
</protein>
<gene>
    <name evidence="5" type="ORF">ACFPCV_12060</name>
</gene>
<dbReference type="InterPro" id="IPR023849">
    <property type="entry name" value="TQXA_dom"/>
</dbReference>